<reference evidence="2 3" key="2">
    <citation type="journal article" date="2014" name="BMC Genomics">
        <title>An improved genome of the model marine alga Ostreococcus tauri unfolds by assessing Illumina de novo assemblies.</title>
        <authorList>
            <person name="Blanc-Mathieu R."/>
            <person name="Verhelst B."/>
            <person name="Derelle E."/>
            <person name="Rombauts S."/>
            <person name="Bouget F.Y."/>
            <person name="Carre I."/>
            <person name="Chateau A."/>
            <person name="Eyre-Walker A."/>
            <person name="Grimsley N."/>
            <person name="Moreau H."/>
            <person name="Piegu B."/>
            <person name="Rivals E."/>
            <person name="Schackwitz W."/>
            <person name="Van de Peer Y."/>
            <person name="Piganeau G."/>
        </authorList>
    </citation>
    <scope>NUCLEOTIDE SEQUENCE [LARGE SCALE GENOMIC DNA]</scope>
    <source>
        <strain evidence="3">OTTH 0595 / CCAP 157/2 / RCC745</strain>
    </source>
</reference>
<dbReference type="OrthoDB" id="189346at2759"/>
<evidence type="ECO:0000256" key="1">
    <source>
        <dbReference type="SAM" id="Phobius"/>
    </source>
</evidence>
<proteinExistence type="predicted"/>
<dbReference type="EMBL" id="CAID01000005">
    <property type="protein sequence ID" value="CEF97876.1"/>
    <property type="molecule type" value="Genomic_DNA"/>
</dbReference>
<keyword evidence="1" id="KW-1133">Transmembrane helix</keyword>
<feature type="non-terminal residue" evidence="2">
    <location>
        <position position="1"/>
    </location>
</feature>
<dbReference type="GeneID" id="9834420"/>
<dbReference type="KEGG" id="ota:OT_ostta05g01050"/>
<feature type="transmembrane region" description="Helical" evidence="1">
    <location>
        <begin position="128"/>
        <end position="145"/>
    </location>
</feature>
<dbReference type="InParanoid" id="A0A090M134"/>
<comment type="caution">
    <text evidence="2">The sequence shown here is derived from an EMBL/GenBank/DDBJ whole genome shotgun (WGS) entry which is preliminary data.</text>
</comment>
<dbReference type="Proteomes" id="UP000009170">
    <property type="component" value="Unassembled WGS sequence"/>
</dbReference>
<protein>
    <submittedName>
        <fullName evidence="2">Unnamed product</fullName>
    </submittedName>
</protein>
<name>A0A090M134_OSTTA</name>
<evidence type="ECO:0000313" key="3">
    <source>
        <dbReference type="Proteomes" id="UP000009170"/>
    </source>
</evidence>
<keyword evidence="1" id="KW-0472">Membrane</keyword>
<feature type="transmembrane region" description="Helical" evidence="1">
    <location>
        <begin position="166"/>
        <end position="184"/>
    </location>
</feature>
<dbReference type="RefSeq" id="XP_022838941.1">
    <property type="nucleotide sequence ID" value="XM_022984186.1"/>
</dbReference>
<gene>
    <name evidence="2" type="ORF">OT_ostta05g01050</name>
</gene>
<keyword evidence="3" id="KW-1185">Reference proteome</keyword>
<sequence length="185" mass="19939">MFAHAATTAHVFTAAPRGSRPRAGRSATRVTATIARAREFAPERREVASVAAKAAAPPPPARMITAAQYASLFQAVMGVYALQMLLVPAKMITDHFNAAADQLTQFWIRGSAVAFFGIVYAVRTLPSAEATTLAFFTSLGCAVLYPFNAKFNLLKHNLSVKYPMHYVPEVLLGGLTLLGAYVMYA</sequence>
<reference evidence="3" key="1">
    <citation type="journal article" date="2006" name="Proc. Natl. Acad. Sci. U.S.A.">
        <title>Genome analysis of the smallest free-living eukaryote Ostreococcus tauri unveils many unique features.</title>
        <authorList>
            <person name="Derelle E."/>
            <person name="Ferraz C."/>
            <person name="Rombauts S."/>
            <person name="Rouze P."/>
            <person name="Worden A.Z."/>
            <person name="Robbens S."/>
            <person name="Partensky F."/>
            <person name="Degroeve S."/>
            <person name="Echeynie S."/>
            <person name="Cooke R."/>
            <person name="Saeys Y."/>
            <person name="Wuyts J."/>
            <person name="Jabbari K."/>
            <person name="Bowler C."/>
            <person name="Panaud O."/>
            <person name="Piegu B."/>
            <person name="Ball S.G."/>
            <person name="Ral J.-P."/>
            <person name="Bouget F.-Y."/>
            <person name="Piganeau G."/>
            <person name="De Baets B."/>
            <person name="Picard A."/>
            <person name="Delseny M."/>
            <person name="Demaille J."/>
            <person name="Van de Peer Y."/>
            <person name="Moreau H."/>
        </authorList>
    </citation>
    <scope>NUCLEOTIDE SEQUENCE [LARGE SCALE GENOMIC DNA]</scope>
    <source>
        <strain evidence="3">OTTH 0595 / CCAP 157/2 / RCC745</strain>
    </source>
</reference>
<accession>A0A090M134</accession>
<feature type="transmembrane region" description="Helical" evidence="1">
    <location>
        <begin position="66"/>
        <end position="86"/>
    </location>
</feature>
<organism evidence="2 3">
    <name type="scientific">Ostreococcus tauri</name>
    <name type="common">Marine green alga</name>
    <dbReference type="NCBI Taxonomy" id="70448"/>
    <lineage>
        <taxon>Eukaryota</taxon>
        <taxon>Viridiplantae</taxon>
        <taxon>Chlorophyta</taxon>
        <taxon>Mamiellophyceae</taxon>
        <taxon>Mamiellales</taxon>
        <taxon>Bathycoccaceae</taxon>
        <taxon>Ostreococcus</taxon>
    </lineage>
</organism>
<evidence type="ECO:0000313" key="2">
    <source>
        <dbReference type="EMBL" id="CEF97876.1"/>
    </source>
</evidence>
<keyword evidence="1" id="KW-0812">Transmembrane</keyword>
<dbReference type="AlphaFoldDB" id="A0A090M134"/>
<feature type="transmembrane region" description="Helical" evidence="1">
    <location>
        <begin position="106"/>
        <end position="122"/>
    </location>
</feature>